<accession>A0A560W601</accession>
<dbReference type="RefSeq" id="WP_144858243.1">
    <property type="nucleotide sequence ID" value="NZ_VIUW01000006.1"/>
</dbReference>
<dbReference type="GO" id="GO:0008168">
    <property type="term" value="F:methyltransferase activity"/>
    <property type="evidence" value="ECO:0007669"/>
    <property type="project" value="UniProtKB-KW"/>
</dbReference>
<evidence type="ECO:0000313" key="5">
    <source>
        <dbReference type="Proteomes" id="UP000315628"/>
    </source>
</evidence>
<proteinExistence type="predicted"/>
<dbReference type="PRINTS" id="PR00507">
    <property type="entry name" value="N12N6MTFRASE"/>
</dbReference>
<dbReference type="InterPro" id="IPR001650">
    <property type="entry name" value="Helicase_C-like"/>
</dbReference>
<dbReference type="SUPFAM" id="SSF53335">
    <property type="entry name" value="S-adenosyl-L-methionine-dependent methyltransferases"/>
    <property type="match status" value="1"/>
</dbReference>
<dbReference type="OrthoDB" id="9814088at2"/>
<feature type="region of interest" description="Disordered" evidence="2">
    <location>
        <begin position="381"/>
        <end position="400"/>
    </location>
</feature>
<dbReference type="Pfam" id="PF00271">
    <property type="entry name" value="Helicase_C"/>
    <property type="match status" value="1"/>
</dbReference>
<evidence type="ECO:0000256" key="2">
    <source>
        <dbReference type="SAM" id="MobiDB-lite"/>
    </source>
</evidence>
<sequence length="1720" mass="188727">MDRLTADPLTLPEGAPRFVPRGQEHLGGSSETSARGFGDAVAARSRLARNLAALHWLQVAQSTGGVNAHMQEQIARWSGWGALPHVFDERNTEYAEDRAYLREILTPALYAAASRSTINAHFTDAAIATQMWDALQGLGFTGGEVLEPGSGSGNFIGLIPEDLRGDTHVTGVEVDAVTANISRALYPDATVRTESFAETPFAPGTFDAVIGNVPFGQLRLHDPRHNPDNLPIHDHFILKAVDLVRPGGTVAVLTSRYTLDKTDSRAREGIYAQADLLGAVRLPAGAHRRAAGTDVVTDVLLFRRRLEDETPGDDTWLRTVPVEGQVHASAYFEQHSEHVLGTVTVGTGQFGPELQVHSPELDQTPARLEETLRAITAAATTAGRVHQPQGGDSSRITPTPVAITGNPLRFTGFIQEAGEGFTQVRDGQSHPFEVPKSRRDEMRALLALRDTTLALLDAEAATVEDTGDIAGLRARLNAQYDTYVQRYGPLNRVTHRRTGRVDENTGQDILARVLPRSIVQFGEDPFAAPVRSLEVYDEATGTATKAAILRGRVLERREVLTSADTPADALAICLDQRGEIDLPVIADLLGADTDAARAQLGTLVYDDPATDGLVPAAEYLSGDVRSKLAAATTAAADDDRFQSNVEALTAVVPDDLGPEEIHASLGAVWIPDTDVEAFLQETLDDPSVRVRHGAGAMWTVAGNKRTVAATSTWGTERLNALDLTTRLLQQQETVIRDEIERPEGGTVRVVNAEATDAAAEKAAALRDRFAEWVWQDPGRSARLAQAYNTMFNSIVLRAYDGEHLTLPGLAKWFHPHPHQRAAVHRIVSEPSVGLFHQVGAGKTAEMVMGTQELRRLGMVNKPAIVVPNHMLEQFTREYLALYPRANVLAAGTEDLQRDKRRLFVAKAATGDWDAIIMTRGAFQALPVSTETERTYMQREQEALRASLERLAGDTADTRIVKQMETRLANSEERLKKDLDQRRDAGLTFEQLGIDYLMVDELHDYKNMRIVSSIRDVAHDGAQRAIDLDMKIDYLRRRNGARVFTGATATPIANSVAEAYVMQRYIRPDLLDEVGIVDFDSWAATFGETVTQVELAPEGGGNYRTTTRFAKFRNVPELLRMWHVAADVKTAEDLTHLKRPELRARRDGQRLPETVLIAPSPELSEYVSDLGERAEKVRARLVPPTEDNMLKVSSEGRAAALDLRLVGQDQADDTLMPVPTKLETAAERIHSIWQTHRDDTYAMPDSEGQTHTTPGSLQIVFCDLGTPTGSAPFNVYENLRQELVARGMDPARVRFIHEANNDRKKALLFEQCRTGQVDVIIGSTSKMGVGTNIQTRAVALHHLDCPWRPADIEQREGRILRQGNLNPEVGIYRYVVEGSFDAYSWQTVERKAKFIDQIMRGTLDQREIEDLGDNTLSFNEVKALASGDPLVLERAELEQEVATLTRLERSHSRAQAGLRTRIHTAEQDLDRALERIPRIEAAIAGSTDTRGENFRARTADGRTHSNRADAAATLRHTLGAHLARLDKHTRPEAEPDQVLILGGHTFDGRVRLARLGGQDVAQVRLGDLPDISVDIDLSESGHGGITRIENAIANLPRALEAAQGAAERARREIAEAQDSIGVPFARADDLKDARDQLAQVEERMSAPKADPAVVAPAATDSPRIGDDDEVLPPDQAVSRAQEARARLQATIEAQGSRRAEPRRDHPARQPSRTHGPTTGLG</sequence>
<feature type="domain" description="Helicase C-terminal" evidence="3">
    <location>
        <begin position="1235"/>
        <end position="1418"/>
    </location>
</feature>
<dbReference type="InterPro" id="IPR014001">
    <property type="entry name" value="Helicase_ATP-bd"/>
</dbReference>
<dbReference type="EMBL" id="VIUW01000006">
    <property type="protein sequence ID" value="TWD13048.1"/>
    <property type="molecule type" value="Genomic_DNA"/>
</dbReference>
<dbReference type="Proteomes" id="UP000315628">
    <property type="component" value="Unassembled WGS sequence"/>
</dbReference>
<organism evidence="4 5">
    <name type="scientific">Marihabitans asiaticum</name>
    <dbReference type="NCBI Taxonomy" id="415218"/>
    <lineage>
        <taxon>Bacteria</taxon>
        <taxon>Bacillati</taxon>
        <taxon>Actinomycetota</taxon>
        <taxon>Actinomycetes</taxon>
        <taxon>Micrococcales</taxon>
        <taxon>Intrasporangiaceae</taxon>
        <taxon>Marihabitans</taxon>
    </lineage>
</organism>
<keyword evidence="5" id="KW-1185">Reference proteome</keyword>
<gene>
    <name evidence="4" type="ORF">FB557_2815</name>
</gene>
<feature type="compositionally biased region" description="Low complexity" evidence="2">
    <location>
        <begin position="1645"/>
        <end position="1661"/>
    </location>
</feature>
<feature type="coiled-coil region" evidence="1">
    <location>
        <begin position="1454"/>
        <end position="1481"/>
    </location>
</feature>
<name>A0A560W601_9MICO</name>
<feature type="compositionally biased region" description="Polar residues" evidence="2">
    <location>
        <begin position="1709"/>
        <end position="1720"/>
    </location>
</feature>
<dbReference type="InterPro" id="IPR027417">
    <property type="entry name" value="P-loop_NTPase"/>
</dbReference>
<dbReference type="PANTHER" id="PTHR41313:SF1">
    <property type="entry name" value="DNA METHYLASE ADENINE-SPECIFIC DOMAIN-CONTAINING PROTEIN"/>
    <property type="match status" value="1"/>
</dbReference>
<feature type="region of interest" description="Disordered" evidence="2">
    <location>
        <begin position="1"/>
        <end position="35"/>
    </location>
</feature>
<comment type="caution">
    <text evidence="4">The sequence shown here is derived from an EMBL/GenBank/DDBJ whole genome shotgun (WGS) entry which is preliminary data.</text>
</comment>
<reference evidence="4 5" key="1">
    <citation type="submission" date="2019-06" db="EMBL/GenBank/DDBJ databases">
        <title>Sequencing the genomes of 1000 actinobacteria strains.</title>
        <authorList>
            <person name="Klenk H.-P."/>
        </authorList>
    </citation>
    <scope>NUCLEOTIDE SEQUENCE [LARGE SCALE GENOMIC DNA]</scope>
    <source>
        <strain evidence="4 5">DSM 18935</strain>
    </source>
</reference>
<dbReference type="SMART" id="SM00487">
    <property type="entry name" value="DEXDc"/>
    <property type="match status" value="1"/>
</dbReference>
<feature type="region of interest" description="Disordered" evidence="2">
    <location>
        <begin position="1641"/>
        <end position="1720"/>
    </location>
</feature>
<evidence type="ECO:0000313" key="4">
    <source>
        <dbReference type="EMBL" id="TWD13048.1"/>
    </source>
</evidence>
<protein>
    <submittedName>
        <fullName evidence="4">N12 class adenine-specific DNA methylase</fullName>
    </submittedName>
</protein>
<dbReference type="InterPro" id="IPR052933">
    <property type="entry name" value="DNA_Protect_Modify"/>
</dbReference>
<evidence type="ECO:0000259" key="3">
    <source>
        <dbReference type="PROSITE" id="PS51194"/>
    </source>
</evidence>
<dbReference type="Gene3D" id="3.40.50.150">
    <property type="entry name" value="Vaccinia Virus protein VP39"/>
    <property type="match status" value="1"/>
</dbReference>
<keyword evidence="1" id="KW-0175">Coiled coil</keyword>
<dbReference type="SMART" id="SM00490">
    <property type="entry name" value="HELICc"/>
    <property type="match status" value="1"/>
</dbReference>
<evidence type="ECO:0000256" key="1">
    <source>
        <dbReference type="SAM" id="Coils"/>
    </source>
</evidence>
<keyword evidence="4" id="KW-0808">Transferase</keyword>
<dbReference type="PROSITE" id="PS51194">
    <property type="entry name" value="HELICASE_CTER"/>
    <property type="match status" value="1"/>
</dbReference>
<dbReference type="PANTHER" id="PTHR41313">
    <property type="entry name" value="ADENINE-SPECIFIC METHYLTRANSFERASE"/>
    <property type="match status" value="1"/>
</dbReference>
<dbReference type="SUPFAM" id="SSF52540">
    <property type="entry name" value="P-loop containing nucleoside triphosphate hydrolases"/>
    <property type="match status" value="2"/>
</dbReference>
<keyword evidence="4" id="KW-0489">Methyltransferase</keyword>
<dbReference type="CDD" id="cd02440">
    <property type="entry name" value="AdoMet_MTases"/>
    <property type="match status" value="1"/>
</dbReference>
<dbReference type="Gene3D" id="3.40.50.300">
    <property type="entry name" value="P-loop containing nucleotide triphosphate hydrolases"/>
    <property type="match status" value="2"/>
</dbReference>
<dbReference type="GO" id="GO:0032259">
    <property type="term" value="P:methylation"/>
    <property type="evidence" value="ECO:0007669"/>
    <property type="project" value="UniProtKB-KW"/>
</dbReference>
<dbReference type="InterPro" id="IPR029063">
    <property type="entry name" value="SAM-dependent_MTases_sf"/>
</dbReference>
<feature type="compositionally biased region" description="Basic and acidic residues" evidence="2">
    <location>
        <begin position="1694"/>
        <end position="1706"/>
    </location>
</feature>